<keyword evidence="2 9" id="KW-0812">Transmembrane</keyword>
<dbReference type="GO" id="GO:0043022">
    <property type="term" value="F:ribosome binding"/>
    <property type="evidence" value="ECO:0007669"/>
    <property type="project" value="InterPro"/>
</dbReference>
<evidence type="ECO:0000256" key="8">
    <source>
        <dbReference type="SAM" id="MobiDB-lite"/>
    </source>
</evidence>
<gene>
    <name evidence="11" type="ORF">ACO22_03383</name>
</gene>
<evidence type="ECO:0000256" key="6">
    <source>
        <dbReference type="ARBA" id="ARBA00023136"/>
    </source>
</evidence>
<evidence type="ECO:0000256" key="2">
    <source>
        <dbReference type="ARBA" id="ARBA00022692"/>
    </source>
</evidence>
<dbReference type="Pfam" id="PF07766">
    <property type="entry name" value="LETM1_RBD"/>
    <property type="match status" value="1"/>
</dbReference>
<organism evidence="11 12">
    <name type="scientific">Paracoccidioides brasiliensis</name>
    <dbReference type="NCBI Taxonomy" id="121759"/>
    <lineage>
        <taxon>Eukaryota</taxon>
        <taxon>Fungi</taxon>
        <taxon>Dikarya</taxon>
        <taxon>Ascomycota</taxon>
        <taxon>Pezizomycotina</taxon>
        <taxon>Eurotiomycetes</taxon>
        <taxon>Eurotiomycetidae</taxon>
        <taxon>Onygenales</taxon>
        <taxon>Ajellomycetaceae</taxon>
        <taxon>Paracoccidioides</taxon>
    </lineage>
</organism>
<evidence type="ECO:0000256" key="9">
    <source>
        <dbReference type="SAM" id="Phobius"/>
    </source>
</evidence>
<evidence type="ECO:0000313" key="12">
    <source>
        <dbReference type="Proteomes" id="UP000242814"/>
    </source>
</evidence>
<dbReference type="PANTHER" id="PTHR14009:SF6">
    <property type="entry name" value="LETM1 RBD DOMAIN-CONTAINING PROTEIN"/>
    <property type="match status" value="1"/>
</dbReference>
<keyword evidence="4 9" id="KW-1133">Transmembrane helix</keyword>
<comment type="subcellular location">
    <subcellularLocation>
        <location evidence="1">Mitochondrion inner membrane</location>
        <topology evidence="1">Single-pass membrane protein</topology>
    </subcellularLocation>
</comment>
<dbReference type="VEuPathDB" id="FungiDB:PADG_05967"/>
<comment type="caution">
    <text evidence="11">The sequence shown here is derived from an EMBL/GenBank/DDBJ whole genome shotgun (WGS) entry which is preliminary data.</text>
</comment>
<keyword evidence="6 9" id="KW-0472">Membrane</keyword>
<evidence type="ECO:0000256" key="4">
    <source>
        <dbReference type="ARBA" id="ARBA00022989"/>
    </source>
</evidence>
<dbReference type="PROSITE" id="PS51758">
    <property type="entry name" value="LETM1_RBD"/>
    <property type="match status" value="1"/>
</dbReference>
<feature type="transmembrane region" description="Helical" evidence="9">
    <location>
        <begin position="199"/>
        <end position="224"/>
    </location>
</feature>
<proteinExistence type="predicted"/>
<dbReference type="EMBL" id="LZYO01000115">
    <property type="protein sequence ID" value="ODH32314.1"/>
    <property type="molecule type" value="Genomic_DNA"/>
</dbReference>
<keyword evidence="3" id="KW-0999">Mitochondrion inner membrane</keyword>
<accession>A0A1D2JG85</accession>
<name>A0A1D2JG85_PARBR</name>
<dbReference type="GO" id="GO:0005743">
    <property type="term" value="C:mitochondrial inner membrane"/>
    <property type="evidence" value="ECO:0007669"/>
    <property type="project" value="UniProtKB-SubCell"/>
</dbReference>
<evidence type="ECO:0000256" key="1">
    <source>
        <dbReference type="ARBA" id="ARBA00004434"/>
    </source>
</evidence>
<evidence type="ECO:0000259" key="10">
    <source>
        <dbReference type="PROSITE" id="PS51758"/>
    </source>
</evidence>
<evidence type="ECO:0000256" key="3">
    <source>
        <dbReference type="ARBA" id="ARBA00022792"/>
    </source>
</evidence>
<dbReference type="InterPro" id="IPR044202">
    <property type="entry name" value="LETM1/MDM38-like"/>
</dbReference>
<feature type="compositionally biased region" description="Pro residues" evidence="8">
    <location>
        <begin position="26"/>
        <end position="35"/>
    </location>
</feature>
<evidence type="ECO:0000313" key="11">
    <source>
        <dbReference type="EMBL" id="ODH32314.1"/>
    </source>
</evidence>
<dbReference type="VEuPathDB" id="FungiDB:PABG_05638"/>
<dbReference type="AlphaFoldDB" id="A0A1D2JG85"/>
<dbReference type="PANTHER" id="PTHR14009">
    <property type="entry name" value="LEUCINE ZIPPER-EF-HAND CONTAINING TRANSMEMBRANE PROTEIN"/>
    <property type="match status" value="1"/>
</dbReference>
<evidence type="ECO:0000256" key="7">
    <source>
        <dbReference type="PROSITE-ProRule" id="PRU01094"/>
    </source>
</evidence>
<dbReference type="Proteomes" id="UP000242814">
    <property type="component" value="Unassembled WGS sequence"/>
</dbReference>
<feature type="domain" description="Letm1 RBD" evidence="10">
    <location>
        <begin position="227"/>
        <end position="440"/>
    </location>
</feature>
<keyword evidence="5 7" id="KW-0496">Mitochondrion</keyword>
<sequence>MLATSIRGLGATPSMRPAGALHRRTPPPITTPPHPKIQNNRLLFPALLHSNGMSIAHFSSTPSPLRPPPTTTSASAASTITNPVVITSPLNPPTTTLPAPISLPSKDPTTAKLKYYYTLGKAYLTFYKTGLKNVYHNYRASLPLRRRLGLNSLLPTSPPPPVYSVKHVNNAPILKQYAGKVSRSEFQLIRRAAYDVRRILPFSVILLLCGEMTPFVVLALGNMVTPFTCRVPRQVEKERMRACQRKEAAVMAAEVDSAGYGSSRKASALANLDVLLNATSIPHTVDVNELINRASTTGVLRACAVFRLSRGHELPAVSFLPGFLKAEIVNQIYRPRLRRWMSYLEVDDWLITQNGGVEGMSPDEVRIAVEERGGVDVSVGLVGEEAERVERRWLENWVEGRGGEKMVEREMPLSRAEQSRAELSRAEQSRAEQILKSSRLGEFGICVGLRYLRRALNRMTSSTLGVTIVYDMAWDSKLRNCGCNDIE</sequence>
<dbReference type="InterPro" id="IPR033122">
    <property type="entry name" value="LETM1-like_RBD"/>
</dbReference>
<reference evidence="11 12" key="1">
    <citation type="submission" date="2016-06" db="EMBL/GenBank/DDBJ databases">
        <authorList>
            <person name="Kjaerup R.B."/>
            <person name="Dalgaard T.S."/>
            <person name="Juul-Madsen H.R."/>
        </authorList>
    </citation>
    <scope>NUCLEOTIDE SEQUENCE [LARGE SCALE GENOMIC DNA]</scope>
    <source>
        <strain evidence="11 12">Pb300</strain>
    </source>
</reference>
<feature type="region of interest" description="Disordered" evidence="8">
    <location>
        <begin position="1"/>
        <end position="37"/>
    </location>
</feature>
<dbReference type="GO" id="GO:0030003">
    <property type="term" value="P:intracellular monoatomic cation homeostasis"/>
    <property type="evidence" value="ECO:0007669"/>
    <property type="project" value="TreeGrafter"/>
</dbReference>
<evidence type="ECO:0000256" key="5">
    <source>
        <dbReference type="ARBA" id="ARBA00023128"/>
    </source>
</evidence>
<protein>
    <recommendedName>
        <fullName evidence="10">Letm1 RBD domain-containing protein</fullName>
    </recommendedName>
</protein>